<keyword evidence="4" id="KW-0732">Signal</keyword>
<dbReference type="RefSeq" id="WP_341841502.1">
    <property type="nucleotide sequence ID" value="NZ_CP149792.1"/>
</dbReference>
<sequence>MMKTMLLALVLGITMPACAQHEKQMSQMDNSANKRLQAAAAAGDTAAIGDALRTGAQLESRDAEGRTPLMTAVYKHHASAAQALIDAGANVNAQDKILNSPFLYAGAEGMTDIVRMCMKAGADYTVYNRYGGSALIPACERGHVETVIALLEDKKFPINHINRLGWTGLLEAVILGDGGPRHIRIVQLLIDAGADLNIADKDGVTTLQHARQKKQTEIASLLEKAGAK</sequence>
<dbReference type="Proteomes" id="UP001449657">
    <property type="component" value="Chromosome"/>
</dbReference>
<keyword evidence="1" id="KW-0677">Repeat</keyword>
<dbReference type="InterPro" id="IPR002110">
    <property type="entry name" value="Ankyrin_rpt"/>
</dbReference>
<organism evidence="5 6">
    <name type="scientific">Chitinophaga caseinilytica</name>
    <dbReference type="NCBI Taxonomy" id="2267521"/>
    <lineage>
        <taxon>Bacteria</taxon>
        <taxon>Pseudomonadati</taxon>
        <taxon>Bacteroidota</taxon>
        <taxon>Chitinophagia</taxon>
        <taxon>Chitinophagales</taxon>
        <taxon>Chitinophagaceae</taxon>
        <taxon>Chitinophaga</taxon>
    </lineage>
</organism>
<name>A0ABZ2Z5J5_9BACT</name>
<feature type="signal peptide" evidence="4">
    <location>
        <begin position="1"/>
        <end position="19"/>
    </location>
</feature>
<feature type="repeat" description="ANK" evidence="3">
    <location>
        <begin position="64"/>
        <end position="96"/>
    </location>
</feature>
<evidence type="ECO:0000256" key="1">
    <source>
        <dbReference type="ARBA" id="ARBA00022737"/>
    </source>
</evidence>
<keyword evidence="6" id="KW-1185">Reference proteome</keyword>
<evidence type="ECO:0000313" key="5">
    <source>
        <dbReference type="EMBL" id="WZN46820.1"/>
    </source>
</evidence>
<protein>
    <submittedName>
        <fullName evidence="5">Ankyrin repeat domain-containing protein</fullName>
    </submittedName>
</protein>
<dbReference type="PANTHER" id="PTHR24171">
    <property type="entry name" value="ANKYRIN REPEAT DOMAIN-CONTAINING PROTEIN 39-RELATED"/>
    <property type="match status" value="1"/>
</dbReference>
<evidence type="ECO:0000313" key="6">
    <source>
        <dbReference type="Proteomes" id="UP001449657"/>
    </source>
</evidence>
<proteinExistence type="predicted"/>
<reference evidence="5 6" key="1">
    <citation type="submission" date="2024-03" db="EMBL/GenBank/DDBJ databases">
        <title>Chitinophaga caseinilytica sp. nov., a casein hydrolysing bacterium isolated from forest soil.</title>
        <authorList>
            <person name="Lee D.S."/>
            <person name="Han D.M."/>
            <person name="Baek J.H."/>
            <person name="Choi D.G."/>
            <person name="Jeon J.H."/>
            <person name="Jeon C.O."/>
        </authorList>
    </citation>
    <scope>NUCLEOTIDE SEQUENCE [LARGE SCALE GENOMIC DNA]</scope>
    <source>
        <strain evidence="5 6">KACC 19118</strain>
    </source>
</reference>
<accession>A0ABZ2Z5J5</accession>
<feature type="chain" id="PRO_5046528400" evidence="4">
    <location>
        <begin position="20"/>
        <end position="228"/>
    </location>
</feature>
<evidence type="ECO:0000256" key="4">
    <source>
        <dbReference type="SAM" id="SignalP"/>
    </source>
</evidence>
<dbReference type="PRINTS" id="PR01415">
    <property type="entry name" value="ANKYRIN"/>
</dbReference>
<dbReference type="PROSITE" id="PS50297">
    <property type="entry name" value="ANK_REP_REGION"/>
    <property type="match status" value="1"/>
</dbReference>
<dbReference type="Pfam" id="PF12796">
    <property type="entry name" value="Ank_2"/>
    <property type="match status" value="2"/>
</dbReference>
<dbReference type="SUPFAM" id="SSF48403">
    <property type="entry name" value="Ankyrin repeat"/>
    <property type="match status" value="1"/>
</dbReference>
<keyword evidence="2 3" id="KW-0040">ANK repeat</keyword>
<dbReference type="SMART" id="SM00248">
    <property type="entry name" value="ANK"/>
    <property type="match status" value="4"/>
</dbReference>
<evidence type="ECO:0000256" key="2">
    <source>
        <dbReference type="ARBA" id="ARBA00023043"/>
    </source>
</evidence>
<dbReference type="PROSITE" id="PS50088">
    <property type="entry name" value="ANK_REPEAT"/>
    <property type="match status" value="2"/>
</dbReference>
<dbReference type="EMBL" id="CP150096">
    <property type="protein sequence ID" value="WZN46820.1"/>
    <property type="molecule type" value="Genomic_DNA"/>
</dbReference>
<feature type="repeat" description="ANK" evidence="3">
    <location>
        <begin position="164"/>
        <end position="201"/>
    </location>
</feature>
<gene>
    <name evidence="5" type="ORF">WJU22_01300</name>
</gene>
<dbReference type="InterPro" id="IPR036770">
    <property type="entry name" value="Ankyrin_rpt-contain_sf"/>
</dbReference>
<evidence type="ECO:0000256" key="3">
    <source>
        <dbReference type="PROSITE-ProRule" id="PRU00023"/>
    </source>
</evidence>
<dbReference type="Gene3D" id="1.25.40.20">
    <property type="entry name" value="Ankyrin repeat-containing domain"/>
    <property type="match status" value="2"/>
</dbReference>